<evidence type="ECO:0000259" key="8">
    <source>
        <dbReference type="Pfam" id="PF00924"/>
    </source>
</evidence>
<keyword evidence="5 7" id="KW-1133">Transmembrane helix</keyword>
<comment type="subcellular location">
    <subcellularLocation>
        <location evidence="1">Cell membrane</location>
        <topology evidence="1">Multi-pass membrane protein</topology>
    </subcellularLocation>
</comment>
<dbReference type="InterPro" id="IPR049278">
    <property type="entry name" value="MS_channel_C"/>
</dbReference>
<comment type="caution">
    <text evidence="11">The sequence shown here is derived from an EMBL/GenBank/DDBJ whole genome shotgun (WGS) entry which is preliminary data.</text>
</comment>
<dbReference type="SUPFAM" id="SSF82689">
    <property type="entry name" value="Mechanosensitive channel protein MscS (YggB), C-terminal domain"/>
    <property type="match status" value="1"/>
</dbReference>
<dbReference type="PANTHER" id="PTHR30460:SF0">
    <property type="entry name" value="MODERATE CONDUCTANCE MECHANOSENSITIVE CHANNEL YBIO"/>
    <property type="match status" value="1"/>
</dbReference>
<dbReference type="InterPro" id="IPR049142">
    <property type="entry name" value="MS_channel_1st"/>
</dbReference>
<evidence type="ECO:0000313" key="11">
    <source>
        <dbReference type="EMBL" id="RJX70554.1"/>
    </source>
</evidence>
<keyword evidence="3" id="KW-1003">Cell membrane</keyword>
<dbReference type="SUPFAM" id="SSF82861">
    <property type="entry name" value="Mechanosensitive channel protein MscS (YggB), transmembrane region"/>
    <property type="match status" value="1"/>
</dbReference>
<feature type="domain" description="Mechanosensitive ion channel MscS C-terminal" evidence="9">
    <location>
        <begin position="195"/>
        <end position="282"/>
    </location>
</feature>
<accession>A0A419R546</accession>
<dbReference type="InterPro" id="IPR011066">
    <property type="entry name" value="MscS_channel_C_sf"/>
</dbReference>
<dbReference type="GO" id="GO:0005886">
    <property type="term" value="C:plasma membrane"/>
    <property type="evidence" value="ECO:0007669"/>
    <property type="project" value="UniProtKB-SubCell"/>
</dbReference>
<feature type="transmembrane region" description="Helical" evidence="7">
    <location>
        <begin position="73"/>
        <end position="92"/>
    </location>
</feature>
<proteinExistence type="inferred from homology"/>
<comment type="similarity">
    <text evidence="2">Belongs to the MscS (TC 1.A.23) family.</text>
</comment>
<evidence type="ECO:0000256" key="1">
    <source>
        <dbReference type="ARBA" id="ARBA00004651"/>
    </source>
</evidence>
<dbReference type="OrthoDB" id="9799209at2"/>
<dbReference type="PANTHER" id="PTHR30460">
    <property type="entry name" value="MODERATE CONDUCTANCE MECHANOSENSITIVE CHANNEL YBIO"/>
    <property type="match status" value="1"/>
</dbReference>
<sequence length="316" mass="34559">MQSKISEYQVSNVIDEFELQALSVSSSLLEDAVRIVLVVCLASLAAALLSRLMRRIEQKMTSKRSDPDPLRRVATACRAGLIFGRIVIWSVAGVTLLSIMGVSIAPLLTAAGVAGIAAGFAAQSLVKDYFSGFIILLEGQLRVDDIVEIGGHIGVVEEITLRSIRLRDYDGNVIFVPCGNITNVVNMTMEYSRSVIDVGIAYREKTDEALGIMHSVASQMAKDRAFADRIIDEPEVIGVEALGDSAVILRLRLKVTPGAQWEVRREFFRRIKQAFDETGINIPFPHLTLYPGLPKDGPAPPLNIRLRQTEAAVKNA</sequence>
<dbReference type="Gene3D" id="3.30.70.100">
    <property type="match status" value="1"/>
</dbReference>
<dbReference type="InterPro" id="IPR023408">
    <property type="entry name" value="MscS_beta-dom_sf"/>
</dbReference>
<dbReference type="InterPro" id="IPR045276">
    <property type="entry name" value="YbiO_bact"/>
</dbReference>
<evidence type="ECO:0000256" key="2">
    <source>
        <dbReference type="ARBA" id="ARBA00008017"/>
    </source>
</evidence>
<keyword evidence="6 7" id="KW-0472">Membrane</keyword>
<keyword evidence="12" id="KW-1185">Reference proteome</keyword>
<name>A0A419R546_9SPHN</name>
<evidence type="ECO:0000259" key="10">
    <source>
        <dbReference type="Pfam" id="PF21088"/>
    </source>
</evidence>
<dbReference type="EMBL" id="RAHJ01000007">
    <property type="protein sequence ID" value="RJX70554.1"/>
    <property type="molecule type" value="Genomic_DNA"/>
</dbReference>
<dbReference type="RefSeq" id="WP_120106787.1">
    <property type="nucleotide sequence ID" value="NZ_RAHJ01000007.1"/>
</dbReference>
<evidence type="ECO:0000256" key="4">
    <source>
        <dbReference type="ARBA" id="ARBA00022692"/>
    </source>
</evidence>
<gene>
    <name evidence="11" type="ORF">D6858_02160</name>
</gene>
<dbReference type="SUPFAM" id="SSF50182">
    <property type="entry name" value="Sm-like ribonucleoproteins"/>
    <property type="match status" value="1"/>
</dbReference>
<protein>
    <submittedName>
        <fullName evidence="11">Mechanosensitive ion channel family protein</fullName>
    </submittedName>
</protein>
<dbReference type="GO" id="GO:0008381">
    <property type="term" value="F:mechanosensitive monoatomic ion channel activity"/>
    <property type="evidence" value="ECO:0007669"/>
    <property type="project" value="InterPro"/>
</dbReference>
<evidence type="ECO:0000256" key="6">
    <source>
        <dbReference type="ARBA" id="ARBA00023136"/>
    </source>
</evidence>
<dbReference type="Pfam" id="PF21088">
    <property type="entry name" value="MS_channel_1st"/>
    <property type="match status" value="1"/>
</dbReference>
<keyword evidence="4 7" id="KW-0812">Transmembrane</keyword>
<dbReference type="InterPro" id="IPR011014">
    <property type="entry name" value="MscS_channel_TM-2"/>
</dbReference>
<feature type="domain" description="Mechanosensitive ion channel MscS" evidence="8">
    <location>
        <begin position="125"/>
        <end position="188"/>
    </location>
</feature>
<feature type="transmembrane region" description="Helical" evidence="7">
    <location>
        <begin position="32"/>
        <end position="52"/>
    </location>
</feature>
<reference evidence="11 12" key="1">
    <citation type="submission" date="2018-09" db="EMBL/GenBank/DDBJ databases">
        <title>Altererythrobacter sp.Ery1 and Ery12, the genome sequencing of novel strains in genus Alterythrobacter.</title>
        <authorList>
            <person name="Cheng H."/>
            <person name="Wu Y.-H."/>
            <person name="Fang C."/>
            <person name="Xu X.-W."/>
        </authorList>
    </citation>
    <scope>NUCLEOTIDE SEQUENCE [LARGE SCALE GENOMIC DNA]</scope>
    <source>
        <strain evidence="11 12">Ery12</strain>
    </source>
</reference>
<dbReference type="Proteomes" id="UP000284322">
    <property type="component" value="Unassembled WGS sequence"/>
</dbReference>
<evidence type="ECO:0000259" key="9">
    <source>
        <dbReference type="Pfam" id="PF21082"/>
    </source>
</evidence>
<dbReference type="InterPro" id="IPR010920">
    <property type="entry name" value="LSM_dom_sf"/>
</dbReference>
<evidence type="ECO:0000313" key="12">
    <source>
        <dbReference type="Proteomes" id="UP000284322"/>
    </source>
</evidence>
<dbReference type="Pfam" id="PF21082">
    <property type="entry name" value="MS_channel_3rd"/>
    <property type="match status" value="1"/>
</dbReference>
<dbReference type="InterPro" id="IPR006685">
    <property type="entry name" value="MscS_channel_2nd"/>
</dbReference>
<evidence type="ECO:0000256" key="3">
    <source>
        <dbReference type="ARBA" id="ARBA00022475"/>
    </source>
</evidence>
<feature type="transmembrane region" description="Helical" evidence="7">
    <location>
        <begin position="98"/>
        <end position="122"/>
    </location>
</feature>
<dbReference type="Gene3D" id="2.30.30.60">
    <property type="match status" value="1"/>
</dbReference>
<evidence type="ECO:0000256" key="5">
    <source>
        <dbReference type="ARBA" id="ARBA00022989"/>
    </source>
</evidence>
<organism evidence="11 12">
    <name type="scientific">Tsuneonella suprasediminis</name>
    <dbReference type="NCBI Taxonomy" id="2306996"/>
    <lineage>
        <taxon>Bacteria</taxon>
        <taxon>Pseudomonadati</taxon>
        <taxon>Pseudomonadota</taxon>
        <taxon>Alphaproteobacteria</taxon>
        <taxon>Sphingomonadales</taxon>
        <taxon>Erythrobacteraceae</taxon>
        <taxon>Tsuneonella</taxon>
    </lineage>
</organism>
<dbReference type="Pfam" id="PF00924">
    <property type="entry name" value="MS_channel_2nd"/>
    <property type="match status" value="1"/>
</dbReference>
<feature type="domain" description="Mechanosensitive ion channel transmembrane helices 2/3" evidence="10">
    <location>
        <begin position="85"/>
        <end position="123"/>
    </location>
</feature>
<dbReference type="Gene3D" id="1.10.287.1260">
    <property type="match status" value="1"/>
</dbReference>
<evidence type="ECO:0000256" key="7">
    <source>
        <dbReference type="SAM" id="Phobius"/>
    </source>
</evidence>
<dbReference type="AlphaFoldDB" id="A0A419R546"/>